<comment type="caution">
    <text evidence="1">The sequence shown here is derived from an EMBL/GenBank/DDBJ whole genome shotgun (WGS) entry which is preliminary data.</text>
</comment>
<dbReference type="AlphaFoldDB" id="A0A1B7X2E1"/>
<reference evidence="1 2" key="1">
    <citation type="submission" date="2015-09" db="EMBL/GenBank/DDBJ databases">
        <title>Aphanizomenon flos-aquae WA102.</title>
        <authorList>
            <person name="Driscoll C."/>
        </authorList>
    </citation>
    <scope>NUCLEOTIDE SEQUENCE [LARGE SCALE GENOMIC DNA]</scope>
    <source>
        <strain evidence="1">WA102</strain>
    </source>
</reference>
<evidence type="ECO:0000313" key="1">
    <source>
        <dbReference type="EMBL" id="OBQ43527.1"/>
    </source>
</evidence>
<organism evidence="1 2">
    <name type="scientific">Aphanizomenon flos-aquae WA102</name>
    <dbReference type="NCBI Taxonomy" id="1710896"/>
    <lineage>
        <taxon>Bacteria</taxon>
        <taxon>Bacillati</taxon>
        <taxon>Cyanobacteriota</taxon>
        <taxon>Cyanophyceae</taxon>
        <taxon>Nostocales</taxon>
        <taxon>Aphanizomenonaceae</taxon>
        <taxon>Aphanizomenon</taxon>
    </lineage>
</organism>
<proteinExistence type="predicted"/>
<protein>
    <submittedName>
        <fullName evidence="1">Uncharacterized protein</fullName>
    </submittedName>
</protein>
<sequence length="97" mass="10962">MSTEQPEAMRLAAGLDDLFGYRGIDPDVGKAASELRRLHQITINQSHEMRLLLEALIVVQQEAIRWYAESRGFDPETDKHPDWLVQSDAAIAEATKE</sequence>
<name>A0A1B7X2E1_APHFL</name>
<dbReference type="EMBL" id="LJOW01000051">
    <property type="protein sequence ID" value="OBQ43527.1"/>
    <property type="molecule type" value="Genomic_DNA"/>
</dbReference>
<accession>A0A1B7X2E1</accession>
<evidence type="ECO:0000313" key="2">
    <source>
        <dbReference type="Proteomes" id="UP000092093"/>
    </source>
</evidence>
<gene>
    <name evidence="1" type="ORF">AN484_11955</name>
</gene>
<dbReference type="Proteomes" id="UP000092093">
    <property type="component" value="Unassembled WGS sequence"/>
</dbReference>